<feature type="transmembrane region" description="Helical" evidence="1">
    <location>
        <begin position="656"/>
        <end position="675"/>
    </location>
</feature>
<dbReference type="KEGG" id="lamb:KBB96_17430"/>
<organism evidence="2 3">
    <name type="scientific">Luteolibacter ambystomatis</name>
    <dbReference type="NCBI Taxonomy" id="2824561"/>
    <lineage>
        <taxon>Bacteria</taxon>
        <taxon>Pseudomonadati</taxon>
        <taxon>Verrucomicrobiota</taxon>
        <taxon>Verrucomicrobiia</taxon>
        <taxon>Verrucomicrobiales</taxon>
        <taxon>Verrucomicrobiaceae</taxon>
        <taxon>Luteolibacter</taxon>
    </lineage>
</organism>
<proteinExistence type="predicted"/>
<feature type="transmembrane region" description="Helical" evidence="1">
    <location>
        <begin position="544"/>
        <end position="563"/>
    </location>
</feature>
<feature type="transmembrane region" description="Helical" evidence="1">
    <location>
        <begin position="876"/>
        <end position="894"/>
    </location>
</feature>
<dbReference type="InterPro" id="IPR019286">
    <property type="entry name" value="DUF2339_TM"/>
</dbReference>
<feature type="transmembrane region" description="Helical" evidence="1">
    <location>
        <begin position="486"/>
        <end position="507"/>
    </location>
</feature>
<feature type="transmembrane region" description="Helical" evidence="1">
    <location>
        <begin position="926"/>
        <end position="945"/>
    </location>
</feature>
<feature type="transmembrane region" description="Helical" evidence="1">
    <location>
        <begin position="173"/>
        <end position="191"/>
    </location>
</feature>
<feature type="transmembrane region" description="Helical" evidence="1">
    <location>
        <begin position="140"/>
        <end position="161"/>
    </location>
</feature>
<feature type="transmembrane region" description="Helical" evidence="1">
    <location>
        <begin position="572"/>
        <end position="589"/>
    </location>
</feature>
<dbReference type="AlphaFoldDB" id="A0A975G892"/>
<feature type="transmembrane region" description="Helical" evidence="1">
    <location>
        <begin position="742"/>
        <end position="758"/>
    </location>
</feature>
<feature type="transmembrane region" description="Helical" evidence="1">
    <location>
        <begin position="463"/>
        <end position="480"/>
    </location>
</feature>
<keyword evidence="1" id="KW-0472">Membrane</keyword>
<dbReference type="RefSeq" id="WP_211630772.1">
    <property type="nucleotide sequence ID" value="NZ_CP073100.1"/>
</dbReference>
<feature type="transmembrane region" description="Helical" evidence="1">
    <location>
        <begin position="788"/>
        <end position="804"/>
    </location>
</feature>
<feature type="transmembrane region" description="Helical" evidence="1">
    <location>
        <begin position="816"/>
        <end position="834"/>
    </location>
</feature>
<feature type="transmembrane region" description="Helical" evidence="1">
    <location>
        <begin position="388"/>
        <end position="406"/>
    </location>
</feature>
<keyword evidence="3" id="KW-1185">Reference proteome</keyword>
<feature type="transmembrane region" description="Helical" evidence="1">
    <location>
        <begin position="519"/>
        <end position="538"/>
    </location>
</feature>
<feature type="transmembrane region" description="Helical" evidence="1">
    <location>
        <begin position="305"/>
        <end position="325"/>
    </location>
</feature>
<dbReference type="Pfam" id="PF10101">
    <property type="entry name" value="DUF2339"/>
    <property type="match status" value="1"/>
</dbReference>
<accession>A0A975G892</accession>
<feature type="transmembrane region" description="Helical" evidence="1">
    <location>
        <begin position="712"/>
        <end position="730"/>
    </location>
</feature>
<dbReference type="PANTHER" id="PTHR38434:SF1">
    <property type="entry name" value="BLL2549 PROTEIN"/>
    <property type="match status" value="1"/>
</dbReference>
<feature type="transmembrane region" description="Helical" evidence="1">
    <location>
        <begin position="203"/>
        <end position="220"/>
    </location>
</feature>
<feature type="transmembrane region" description="Helical" evidence="1">
    <location>
        <begin position="258"/>
        <end position="274"/>
    </location>
</feature>
<sequence length="965" mass="104440">MNESSRTAELAAAIDGIRKRLEVLEGKHWEAIIKLKTDLDVLEQQVRMQPKGEELPPVTVPVLEPQAPLLKHLQEAKQSAGPPPLPSVATVPVVSEKPAGIQVAVSPSPRPQATAAATAAQVPPPMPKAEAFEQQLGRVWLVRIGIVLLLTGLVLGANWAYHNWIHRLPPGVRLGMMYLCSFLIGGSGWWLAKKEEYKRYGEVLIAGGLAFFYYCTYAAHHVARVRVIENPVVAAVLLLGAAGLIAAVSWLRQSRATAVMGIILASYATMIQPLDWLSSLSNLFLAVMGIALMLRPGWGGPGIASLVGTYAAFGGWQILGAAGAGHGDERASLWFLPGSWAIFAIPGMLGRFRESLGDRGRAIFTAANNALFFLTFSLLWLNHYGSQGFWKVPAVFGAVLLLMGVIGRKREDTAAASNVIQGLASLSLAVVLKFDGYHLPLAMAGESLALAIAYHRFRKAPEFIFSLLAGMGAFLFEIYLKETGDPTVPLWSGALTALVVLAAALVLRFRAEGKTEARVGTAILFYSAVGLLIYGWVARLGDTWKLPVTCGLSVVCVALSLLVDRRRWLPEVAWASGIFGLMAVPYARLDGTETGSAIALASVLGACVLWHRPKTVPESDLWLTTDPAESPQAFAWLHSLLAPVLLWKLLDQWQPLSALQVAPLAVGAVVLVALARGTRSVRLEITAPFLNIGALCIVWDAILRHQEGVSKAMSFTPAVAAFAMSWLSSWKRDQASTLPQVVISRATLFVAWAAALLYAVPRGFIDLMAVSAAAAFALAWYRKQTATVDAWGWTLASLLAYLYVCVFGEHTRLHGYLFEGVALVLLMAGIALVTPATKPGSPFKPLLEKSLPWLACGLFTLWSTRIAVDEFGWKSVVVLWTVSGFGLVTLGLVLDRITSRKTGFILLALALLKLFVSDVWDFTTFMRVVSFVALGLALLLLGLFYHRFAPMMKKLLDEDAGKEGS</sequence>
<feature type="transmembrane region" description="Helical" evidence="1">
    <location>
        <begin position="232"/>
        <end position="251"/>
    </location>
</feature>
<evidence type="ECO:0000256" key="1">
    <source>
        <dbReference type="SAM" id="Phobius"/>
    </source>
</evidence>
<feature type="transmembrane region" description="Helical" evidence="1">
    <location>
        <begin position="413"/>
        <end position="431"/>
    </location>
</feature>
<dbReference type="PANTHER" id="PTHR38434">
    <property type="entry name" value="BLL2549 PROTEIN"/>
    <property type="match status" value="1"/>
</dbReference>
<dbReference type="Proteomes" id="UP000676169">
    <property type="component" value="Chromosome"/>
</dbReference>
<dbReference type="EMBL" id="CP073100">
    <property type="protein sequence ID" value="QUE50632.1"/>
    <property type="molecule type" value="Genomic_DNA"/>
</dbReference>
<name>A0A975G892_9BACT</name>
<feature type="transmembrane region" description="Helical" evidence="1">
    <location>
        <begin position="362"/>
        <end position="382"/>
    </location>
</feature>
<evidence type="ECO:0000313" key="2">
    <source>
        <dbReference type="EMBL" id="QUE50632.1"/>
    </source>
</evidence>
<feature type="transmembrane region" description="Helical" evidence="1">
    <location>
        <begin position="846"/>
        <end position="864"/>
    </location>
</feature>
<feature type="transmembrane region" description="Helical" evidence="1">
    <location>
        <begin position="687"/>
        <end position="706"/>
    </location>
</feature>
<keyword evidence="1" id="KW-0812">Transmembrane</keyword>
<evidence type="ECO:0000313" key="3">
    <source>
        <dbReference type="Proteomes" id="UP000676169"/>
    </source>
</evidence>
<gene>
    <name evidence="2" type="ORF">KBB96_17430</name>
</gene>
<reference evidence="2" key="1">
    <citation type="submission" date="2021-04" db="EMBL/GenBank/DDBJ databases">
        <title>Luteolibacter sp. 32A isolated from the skin of an Anderson's salamander (Ambystoma andersonii).</title>
        <authorList>
            <person name="Spergser J."/>
            <person name="Busse H.-J."/>
        </authorList>
    </citation>
    <scope>NUCLEOTIDE SEQUENCE</scope>
    <source>
        <strain evidence="2">32A</strain>
    </source>
</reference>
<feature type="transmembrane region" description="Helical" evidence="1">
    <location>
        <begin position="331"/>
        <end position="350"/>
    </location>
</feature>
<protein>
    <submittedName>
        <fullName evidence="2">DUF2339 domain-containing protein</fullName>
    </submittedName>
</protein>
<keyword evidence="1" id="KW-1133">Transmembrane helix</keyword>